<accession>A0ABM7W6Q0</accession>
<dbReference type="Proteomes" id="UP000830055">
    <property type="component" value="Chromosome"/>
</dbReference>
<evidence type="ECO:0000259" key="1">
    <source>
        <dbReference type="Pfam" id="PF00462"/>
    </source>
</evidence>
<dbReference type="PROSITE" id="PS51354">
    <property type="entry name" value="GLUTAREDOXIN_2"/>
    <property type="match status" value="1"/>
</dbReference>
<dbReference type="Gene3D" id="3.40.30.10">
    <property type="entry name" value="Glutaredoxin"/>
    <property type="match status" value="1"/>
</dbReference>
<name>A0ABM7W6Q0_9BACT</name>
<dbReference type="EMBL" id="AP025516">
    <property type="protein sequence ID" value="BDD86621.1"/>
    <property type="molecule type" value="Genomic_DNA"/>
</dbReference>
<evidence type="ECO:0000313" key="3">
    <source>
        <dbReference type="Proteomes" id="UP000830055"/>
    </source>
</evidence>
<dbReference type="SUPFAM" id="SSF52833">
    <property type="entry name" value="Thioredoxin-like"/>
    <property type="match status" value="1"/>
</dbReference>
<dbReference type="CDD" id="cd02976">
    <property type="entry name" value="NrdH"/>
    <property type="match status" value="1"/>
</dbReference>
<dbReference type="Pfam" id="PF00462">
    <property type="entry name" value="Glutaredoxin"/>
    <property type="match status" value="1"/>
</dbReference>
<dbReference type="RefSeq" id="WP_284153699.1">
    <property type="nucleotide sequence ID" value="NZ_AP025516.1"/>
</dbReference>
<proteinExistence type="predicted"/>
<feature type="domain" description="Glutaredoxin" evidence="1">
    <location>
        <begin position="10"/>
        <end position="70"/>
    </location>
</feature>
<sequence>MAEPRVRLLVLSTCLQCKALQELLKANDIAYETTVVDLMLKDEREELFRQMAPYNEKKAFPVTFIGDKAIIGFQRQLIMEELGLN</sequence>
<evidence type="ECO:0000313" key="2">
    <source>
        <dbReference type="EMBL" id="BDD86621.1"/>
    </source>
</evidence>
<protein>
    <recommendedName>
        <fullName evidence="1">Glutaredoxin domain-containing protein</fullName>
    </recommendedName>
</protein>
<reference evidence="2 3" key="1">
    <citation type="submission" date="2022-01" db="EMBL/GenBank/DDBJ databases">
        <title>Desulfofustis limnae sp. nov., a novel mesophilic sulfate-reducing bacterium isolated from marsh soil.</title>
        <authorList>
            <person name="Watanabe M."/>
            <person name="Takahashi A."/>
            <person name="Kojima H."/>
            <person name="Fukui M."/>
        </authorList>
    </citation>
    <scope>NUCLEOTIDE SEQUENCE [LARGE SCALE GENOMIC DNA]</scope>
    <source>
        <strain evidence="2 3">PPLL</strain>
    </source>
</reference>
<gene>
    <name evidence="2" type="ORF">DPPLL_09860</name>
</gene>
<dbReference type="InterPro" id="IPR002109">
    <property type="entry name" value="Glutaredoxin"/>
</dbReference>
<organism evidence="2 3">
    <name type="scientific">Desulfofustis limnaeus</name>
    <dbReference type="NCBI Taxonomy" id="2740163"/>
    <lineage>
        <taxon>Bacteria</taxon>
        <taxon>Pseudomonadati</taxon>
        <taxon>Thermodesulfobacteriota</taxon>
        <taxon>Desulfobulbia</taxon>
        <taxon>Desulfobulbales</taxon>
        <taxon>Desulfocapsaceae</taxon>
        <taxon>Desulfofustis</taxon>
    </lineage>
</organism>
<keyword evidence="3" id="KW-1185">Reference proteome</keyword>
<dbReference type="InterPro" id="IPR036249">
    <property type="entry name" value="Thioredoxin-like_sf"/>
</dbReference>